<comment type="caution">
    <text evidence="2">The sequence shown here is derived from an EMBL/GenBank/DDBJ whole genome shotgun (WGS) entry which is preliminary data.</text>
</comment>
<dbReference type="Proteomes" id="UP000249557">
    <property type="component" value="Unassembled WGS sequence"/>
</dbReference>
<gene>
    <name evidence="2" type="ORF">DI626_04130</name>
</gene>
<evidence type="ECO:0000313" key="2">
    <source>
        <dbReference type="EMBL" id="PZO87380.1"/>
    </source>
</evidence>
<accession>A0A2W4ZYJ6</accession>
<evidence type="ECO:0000313" key="3">
    <source>
        <dbReference type="Proteomes" id="UP000249557"/>
    </source>
</evidence>
<proteinExistence type="predicted"/>
<feature type="domain" description="Transcriptional regulator AbiEi antitoxin N-terminal" evidence="1">
    <location>
        <begin position="10"/>
        <end position="98"/>
    </location>
</feature>
<dbReference type="AlphaFoldDB" id="A0A2W4ZYJ6"/>
<dbReference type="InterPro" id="IPR021561">
    <property type="entry name" value="AbiEi_3"/>
</dbReference>
<dbReference type="Pfam" id="PF11459">
    <property type="entry name" value="AbiEi_3"/>
    <property type="match status" value="1"/>
</dbReference>
<dbReference type="InterPro" id="IPR033455">
    <property type="entry name" value="AbiEi_3_N"/>
</dbReference>
<evidence type="ECO:0000259" key="1">
    <source>
        <dbReference type="Pfam" id="PF17194"/>
    </source>
</evidence>
<dbReference type="Pfam" id="PF17194">
    <property type="entry name" value="AbiEi_3_N"/>
    <property type="match status" value="1"/>
</dbReference>
<reference evidence="2 3" key="1">
    <citation type="submission" date="2017-08" db="EMBL/GenBank/DDBJ databases">
        <title>Infants hospitalized years apart are colonized by the same room-sourced microbial strains.</title>
        <authorList>
            <person name="Brooks B."/>
            <person name="Olm M.R."/>
            <person name="Firek B.A."/>
            <person name="Baker R."/>
            <person name="Thomas B.C."/>
            <person name="Morowitz M.J."/>
            <person name="Banfield J.F."/>
        </authorList>
    </citation>
    <scope>NUCLEOTIDE SEQUENCE [LARGE SCALE GENOMIC DNA]</scope>
    <source>
        <strain evidence="2">S2_018_000_R2_104</strain>
    </source>
</reference>
<organism evidence="2 3">
    <name type="scientific">Micavibrio aeruginosavorus</name>
    <dbReference type="NCBI Taxonomy" id="349221"/>
    <lineage>
        <taxon>Bacteria</taxon>
        <taxon>Pseudomonadati</taxon>
        <taxon>Bdellovibrionota</taxon>
        <taxon>Bdellovibrionia</taxon>
        <taxon>Bdellovibrionales</taxon>
        <taxon>Pseudobdellovibrionaceae</taxon>
        <taxon>Micavibrio</taxon>
    </lineage>
</organism>
<protein>
    <recommendedName>
        <fullName evidence="1">Transcriptional regulator AbiEi antitoxin N-terminal domain-containing protein</fullName>
    </recommendedName>
</protein>
<dbReference type="EMBL" id="QFNK01000060">
    <property type="protein sequence ID" value="PZO87380.1"/>
    <property type="molecule type" value="Genomic_DNA"/>
</dbReference>
<sequence length="298" mass="33738">MALKIERKRELLTLLPESLPVTRQWLARQDTDFNRHAIDNLVKSRQLFPLAQGVYMRPGTTPTWEGLVCFLQNVLKTDLTVGGLTALDLRGLGHYVAMSSKRVVHLYGKDTLPKWVNHVLPGIEFVRHTALVAFDGLDPGASGLVNDEYDTGLKKLYNGDSSPESRQAPAGQKSAWPFIRSSPERAYLEVLMDVPDAVSFEHADQLMQGLTTLSPRRLENLLKKAQNVKVRRLFFWFAERHQYPWFKKLPDPYTLDELGLGAGNRSLVEGGKLDAKYKITVPEEMWTETTNTINKSSF</sequence>
<name>A0A2W4ZYJ6_9BACT</name>